<dbReference type="SUPFAM" id="SSF50978">
    <property type="entry name" value="WD40 repeat-like"/>
    <property type="match status" value="1"/>
</dbReference>
<feature type="region of interest" description="Disordered" evidence="4">
    <location>
        <begin position="180"/>
        <end position="203"/>
    </location>
</feature>
<keyword evidence="1 3" id="KW-0853">WD repeat</keyword>
<dbReference type="SMART" id="SM00668">
    <property type="entry name" value="CTLH"/>
    <property type="match status" value="1"/>
</dbReference>
<dbReference type="PROSITE" id="PS50082">
    <property type="entry name" value="WD_REPEATS_2"/>
    <property type="match status" value="4"/>
</dbReference>
<keyword evidence="7" id="KW-1185">Reference proteome</keyword>
<name>A0A1R2CX11_9CILI</name>
<dbReference type="PANTHER" id="PTHR19863">
    <property type="entry name" value="NEMITIN (NEURONAL ENRICHED MAP INTERACTING PROTEIN) HOMOLOG"/>
    <property type="match status" value="1"/>
</dbReference>
<dbReference type="Pfam" id="PF00400">
    <property type="entry name" value="WD40"/>
    <property type="match status" value="5"/>
</dbReference>
<dbReference type="SMART" id="SM00320">
    <property type="entry name" value="WD40"/>
    <property type="match status" value="7"/>
</dbReference>
<dbReference type="Gene3D" id="2.130.10.10">
    <property type="entry name" value="YVTN repeat-like/Quinoprotein amine dehydrogenase"/>
    <property type="match status" value="2"/>
</dbReference>
<organism evidence="6 7">
    <name type="scientific">Stentor coeruleus</name>
    <dbReference type="NCBI Taxonomy" id="5963"/>
    <lineage>
        <taxon>Eukaryota</taxon>
        <taxon>Sar</taxon>
        <taxon>Alveolata</taxon>
        <taxon>Ciliophora</taxon>
        <taxon>Postciliodesmatophora</taxon>
        <taxon>Heterotrichea</taxon>
        <taxon>Heterotrichida</taxon>
        <taxon>Stentoridae</taxon>
        <taxon>Stentor</taxon>
    </lineage>
</organism>
<dbReference type="InterPro" id="IPR015943">
    <property type="entry name" value="WD40/YVTN_repeat-like_dom_sf"/>
</dbReference>
<dbReference type="Pfam" id="PF21889">
    <property type="entry name" value="TPR1-like_2nd"/>
    <property type="match status" value="1"/>
</dbReference>
<dbReference type="OrthoDB" id="286888at2759"/>
<dbReference type="Proteomes" id="UP000187209">
    <property type="component" value="Unassembled WGS sequence"/>
</dbReference>
<sequence>MSLIKEEPIKIILDYLKSQNYYKALISLEQESHFKLHSYGKEIDFLYDLIIEGRFEDAEKFISPLKSRSEFNHTRVLFEIRKEKFLEALENSETPNLQELVTALKEIESLSNKEDFNTLCYCLSLNKITDHPEYSDWNIWRGRFKCFEQCINFFSLIFPITPYIKSSYTLEDLILNYDNKPQSPRPKESSRYSPSQQLKPSESSYVFNECENEKETMKKTVSWNMEEKEDSDKCEENKKVFVEEIDVQGSEEDDMLRIDFDKGREYNREDSAQERKSEGSEKYIPTNYELMCQFDPSFLREISQVKDQQPIRAACFNNDGDYFVLGTNSKCLKVCSLHNIVDGLVYNEQQGREQYIDIVFEMHNVHIGSVYCVDWSYSGNFIASGSNDKTIKLLKCPDFLTLQENNSETVIYSNSKYLSGEGELPSIFERTLSGHDGTIRAVLFNPNDDTILYSGGLGDACLKVWNTETGHCTMSLHEHKGAIYSIAASGDGQIVSTVGTDRKIRVWDTKSSKCSFSMNAESFSDMNSVSVNFSINNFKSLTHGKVASIYSNKIQVEAPNQKLISVGHNDGVVSLWDLTAGKLFSKYTFHTLECRSVEFSSNAAWLATGSFDSTLGLVEMNKGQVFKLEPHMDKIVSVRWHPSLPILLSTSADKTARIFSI</sequence>
<reference evidence="6 7" key="1">
    <citation type="submission" date="2016-11" db="EMBL/GenBank/DDBJ databases">
        <title>The macronuclear genome of Stentor coeruleus: a giant cell with tiny introns.</title>
        <authorList>
            <person name="Slabodnick M."/>
            <person name="Ruby J.G."/>
            <person name="Reiff S.B."/>
            <person name="Swart E.C."/>
            <person name="Gosai S."/>
            <person name="Prabakaran S."/>
            <person name="Witkowska E."/>
            <person name="Larue G.E."/>
            <person name="Fisher S."/>
            <person name="Freeman R.M."/>
            <person name="Gunawardena J."/>
            <person name="Chu W."/>
            <person name="Stover N.A."/>
            <person name="Gregory B.D."/>
            <person name="Nowacki M."/>
            <person name="Derisi J."/>
            <person name="Roy S.W."/>
            <person name="Marshall W.F."/>
            <person name="Sood P."/>
        </authorList>
    </citation>
    <scope>NUCLEOTIDE SEQUENCE [LARGE SCALE GENOMIC DNA]</scope>
    <source>
        <strain evidence="6">WM001</strain>
    </source>
</reference>
<dbReference type="InterPro" id="IPR036322">
    <property type="entry name" value="WD40_repeat_dom_sf"/>
</dbReference>
<dbReference type="InterPro" id="IPR006595">
    <property type="entry name" value="CTLH_C"/>
</dbReference>
<dbReference type="InterPro" id="IPR001680">
    <property type="entry name" value="WD40_rpt"/>
</dbReference>
<evidence type="ECO:0000256" key="1">
    <source>
        <dbReference type="ARBA" id="ARBA00022574"/>
    </source>
</evidence>
<feature type="repeat" description="WD" evidence="3">
    <location>
        <begin position="363"/>
        <end position="393"/>
    </location>
</feature>
<dbReference type="InterPro" id="IPR019775">
    <property type="entry name" value="WD40_repeat_CS"/>
</dbReference>
<dbReference type="AlphaFoldDB" id="A0A1R2CX11"/>
<protein>
    <recommendedName>
        <fullName evidence="5">CTLH domain-containing protein</fullName>
    </recommendedName>
</protein>
<feature type="repeat" description="WD" evidence="3">
    <location>
        <begin position="432"/>
        <end position="475"/>
    </location>
</feature>
<comment type="caution">
    <text evidence="6">The sequence shown here is derived from an EMBL/GenBank/DDBJ whole genome shotgun (WGS) entry which is preliminary data.</text>
</comment>
<dbReference type="PROSITE" id="PS00678">
    <property type="entry name" value="WD_REPEATS_1"/>
    <property type="match status" value="1"/>
</dbReference>
<feature type="region of interest" description="Disordered" evidence="4">
    <location>
        <begin position="260"/>
        <end position="280"/>
    </location>
</feature>
<dbReference type="PROSITE" id="PS50897">
    <property type="entry name" value="CTLH"/>
    <property type="match status" value="1"/>
</dbReference>
<dbReference type="InterPro" id="IPR006594">
    <property type="entry name" value="LisH"/>
</dbReference>
<dbReference type="PANTHER" id="PTHR19863:SF5">
    <property type="entry name" value="WD REPEAT-CONTAINING PROTEIN 47"/>
    <property type="match status" value="1"/>
</dbReference>
<dbReference type="InterPro" id="IPR054080">
    <property type="entry name" value="TPR1-like_2nd"/>
</dbReference>
<dbReference type="EMBL" id="MPUH01000041">
    <property type="protein sequence ID" value="OMJ93513.1"/>
    <property type="molecule type" value="Genomic_DNA"/>
</dbReference>
<evidence type="ECO:0000313" key="6">
    <source>
        <dbReference type="EMBL" id="OMJ93513.1"/>
    </source>
</evidence>
<feature type="repeat" description="WD" evidence="3">
    <location>
        <begin position="476"/>
        <end position="517"/>
    </location>
</feature>
<evidence type="ECO:0000313" key="7">
    <source>
        <dbReference type="Proteomes" id="UP000187209"/>
    </source>
</evidence>
<feature type="domain" description="CTLH" evidence="5">
    <location>
        <begin position="41"/>
        <end position="96"/>
    </location>
</feature>
<dbReference type="InterPro" id="IPR040067">
    <property type="entry name" value="WDR47"/>
</dbReference>
<dbReference type="CDD" id="cd00200">
    <property type="entry name" value="WD40"/>
    <property type="match status" value="1"/>
</dbReference>
<feature type="compositionally biased region" description="Polar residues" evidence="4">
    <location>
        <begin position="191"/>
        <end position="203"/>
    </location>
</feature>
<evidence type="ECO:0000256" key="3">
    <source>
        <dbReference type="PROSITE-ProRule" id="PRU00221"/>
    </source>
</evidence>
<gene>
    <name evidence="6" type="ORF">SteCoe_3489</name>
</gene>
<evidence type="ECO:0000256" key="2">
    <source>
        <dbReference type="ARBA" id="ARBA00022737"/>
    </source>
</evidence>
<accession>A0A1R2CX11</accession>
<proteinExistence type="predicted"/>
<dbReference type="PROSITE" id="PS50896">
    <property type="entry name" value="LISH"/>
    <property type="match status" value="1"/>
</dbReference>
<dbReference type="PROSITE" id="PS50294">
    <property type="entry name" value="WD_REPEATS_REGION"/>
    <property type="match status" value="2"/>
</dbReference>
<evidence type="ECO:0000256" key="4">
    <source>
        <dbReference type="SAM" id="MobiDB-lite"/>
    </source>
</evidence>
<feature type="repeat" description="WD" evidence="3">
    <location>
        <begin position="628"/>
        <end position="661"/>
    </location>
</feature>
<evidence type="ECO:0000259" key="5">
    <source>
        <dbReference type="PROSITE" id="PS50897"/>
    </source>
</evidence>
<keyword evidence="2" id="KW-0677">Repeat</keyword>